<feature type="compositionally biased region" description="Low complexity" evidence="1">
    <location>
        <begin position="132"/>
        <end position="142"/>
    </location>
</feature>
<protein>
    <submittedName>
        <fullName evidence="2">Uncharacterized protein</fullName>
    </submittedName>
</protein>
<evidence type="ECO:0000313" key="2">
    <source>
        <dbReference type="EMBL" id="KAF2491664.1"/>
    </source>
</evidence>
<feature type="compositionally biased region" description="Basic and acidic residues" evidence="1">
    <location>
        <begin position="48"/>
        <end position="63"/>
    </location>
</feature>
<sequence>MQPTNNNFRYSGHTARGNTYRPNPTGANAMREARARAAEARIWQEAREREAARRNEHRARAYEDLTGQQSQSQGPAVQRQPTAAPRGNARASNAGIVAGGGNRAPTGGATPSWMPNPREREAFTRRYAAPAASRGAGAYAPRTAQASRLPPPAAQSRNHHRSPVHGMADLSDEEAAPPYNPFQNLGSEMVDGGRMDWTRAQPPRGLDEGE</sequence>
<dbReference type="EMBL" id="MU004195">
    <property type="protein sequence ID" value="KAF2491664.1"/>
    <property type="molecule type" value="Genomic_DNA"/>
</dbReference>
<dbReference type="AlphaFoldDB" id="A0A6A6QHZ1"/>
<evidence type="ECO:0000256" key="1">
    <source>
        <dbReference type="SAM" id="MobiDB-lite"/>
    </source>
</evidence>
<dbReference type="Proteomes" id="UP000799750">
    <property type="component" value="Unassembled WGS sequence"/>
</dbReference>
<feature type="compositionally biased region" description="Polar residues" evidence="1">
    <location>
        <begin position="66"/>
        <end position="81"/>
    </location>
</feature>
<accession>A0A6A6QHZ1</accession>
<feature type="compositionally biased region" description="Polar residues" evidence="1">
    <location>
        <begin position="16"/>
        <end position="26"/>
    </location>
</feature>
<feature type="region of interest" description="Disordered" evidence="1">
    <location>
        <begin position="48"/>
        <end position="115"/>
    </location>
</feature>
<gene>
    <name evidence="2" type="ORF">BU16DRAFT_542765</name>
</gene>
<feature type="region of interest" description="Disordered" evidence="1">
    <location>
        <begin position="1"/>
        <end position="33"/>
    </location>
</feature>
<reference evidence="2" key="1">
    <citation type="journal article" date="2020" name="Stud. Mycol.">
        <title>101 Dothideomycetes genomes: a test case for predicting lifestyles and emergence of pathogens.</title>
        <authorList>
            <person name="Haridas S."/>
            <person name="Albert R."/>
            <person name="Binder M."/>
            <person name="Bloem J."/>
            <person name="Labutti K."/>
            <person name="Salamov A."/>
            <person name="Andreopoulos B."/>
            <person name="Baker S."/>
            <person name="Barry K."/>
            <person name="Bills G."/>
            <person name="Bluhm B."/>
            <person name="Cannon C."/>
            <person name="Castanera R."/>
            <person name="Culley D."/>
            <person name="Daum C."/>
            <person name="Ezra D."/>
            <person name="Gonzalez J."/>
            <person name="Henrissat B."/>
            <person name="Kuo A."/>
            <person name="Liang C."/>
            <person name="Lipzen A."/>
            <person name="Lutzoni F."/>
            <person name="Magnuson J."/>
            <person name="Mondo S."/>
            <person name="Nolan M."/>
            <person name="Ohm R."/>
            <person name="Pangilinan J."/>
            <person name="Park H.-J."/>
            <person name="Ramirez L."/>
            <person name="Alfaro M."/>
            <person name="Sun H."/>
            <person name="Tritt A."/>
            <person name="Yoshinaga Y."/>
            <person name="Zwiers L.-H."/>
            <person name="Turgeon B."/>
            <person name="Goodwin S."/>
            <person name="Spatafora J."/>
            <person name="Crous P."/>
            <person name="Grigoriev I."/>
        </authorList>
    </citation>
    <scope>NUCLEOTIDE SEQUENCE</scope>
    <source>
        <strain evidence="2">CBS 269.34</strain>
    </source>
</reference>
<feature type="region of interest" description="Disordered" evidence="1">
    <location>
        <begin position="132"/>
        <end position="210"/>
    </location>
</feature>
<keyword evidence="3" id="KW-1185">Reference proteome</keyword>
<name>A0A6A6QHZ1_9PEZI</name>
<dbReference type="OrthoDB" id="10508504at2759"/>
<organism evidence="2 3">
    <name type="scientific">Lophium mytilinum</name>
    <dbReference type="NCBI Taxonomy" id="390894"/>
    <lineage>
        <taxon>Eukaryota</taxon>
        <taxon>Fungi</taxon>
        <taxon>Dikarya</taxon>
        <taxon>Ascomycota</taxon>
        <taxon>Pezizomycotina</taxon>
        <taxon>Dothideomycetes</taxon>
        <taxon>Pleosporomycetidae</taxon>
        <taxon>Mytilinidiales</taxon>
        <taxon>Mytilinidiaceae</taxon>
        <taxon>Lophium</taxon>
    </lineage>
</organism>
<proteinExistence type="predicted"/>
<evidence type="ECO:0000313" key="3">
    <source>
        <dbReference type="Proteomes" id="UP000799750"/>
    </source>
</evidence>